<dbReference type="Proteomes" id="UP000272051">
    <property type="component" value="Unassembled WGS sequence"/>
</dbReference>
<gene>
    <name evidence="6" type="primary">rps3</name>
    <name evidence="8" type="ORF">DRJ33_03535</name>
</gene>
<dbReference type="HAMAP" id="MF_01309_A">
    <property type="entry name" value="Ribosomal_uS3_A"/>
    <property type="match status" value="1"/>
</dbReference>
<comment type="subunit">
    <text evidence="6">Part of the 30S ribosomal subunit.</text>
</comment>
<dbReference type="EMBL" id="QMQX01000049">
    <property type="protein sequence ID" value="RLE52530.1"/>
    <property type="molecule type" value="Genomic_DNA"/>
</dbReference>
<dbReference type="InterPro" id="IPR027488">
    <property type="entry name" value="Ribosomal_uS3_arc"/>
</dbReference>
<feature type="domain" description="KH type-2" evidence="7">
    <location>
        <begin position="14"/>
        <end position="83"/>
    </location>
</feature>
<protein>
    <recommendedName>
        <fullName evidence="6">Small ribosomal subunit protein uS3</fullName>
    </recommendedName>
</protein>
<evidence type="ECO:0000256" key="4">
    <source>
        <dbReference type="ARBA" id="ARBA00022980"/>
    </source>
</evidence>
<evidence type="ECO:0000256" key="2">
    <source>
        <dbReference type="ARBA" id="ARBA00022730"/>
    </source>
</evidence>
<dbReference type="GO" id="GO:0003735">
    <property type="term" value="F:structural constituent of ribosome"/>
    <property type="evidence" value="ECO:0007669"/>
    <property type="project" value="UniProtKB-UniRule"/>
</dbReference>
<evidence type="ECO:0000256" key="6">
    <source>
        <dbReference type="HAMAP-Rule" id="MF_01309"/>
    </source>
</evidence>
<evidence type="ECO:0000256" key="1">
    <source>
        <dbReference type="ARBA" id="ARBA00010761"/>
    </source>
</evidence>
<keyword evidence="4 6" id="KW-0689">Ribosomal protein</keyword>
<dbReference type="NCBIfam" id="TIGR01008">
    <property type="entry name" value="uS3_euk_arch"/>
    <property type="match status" value="1"/>
</dbReference>
<dbReference type="PANTHER" id="PTHR11760:SF32">
    <property type="entry name" value="SMALL RIBOSOMAL SUBUNIT PROTEIN US3"/>
    <property type="match status" value="1"/>
</dbReference>
<dbReference type="PROSITE" id="PS50084">
    <property type="entry name" value="KH_TYPE_1"/>
    <property type="match status" value="1"/>
</dbReference>
<dbReference type="InterPro" id="IPR057258">
    <property type="entry name" value="Ribosomal_uS3"/>
</dbReference>
<evidence type="ECO:0000259" key="7">
    <source>
        <dbReference type="PROSITE" id="PS50823"/>
    </source>
</evidence>
<dbReference type="Pfam" id="PF07650">
    <property type="entry name" value="KH_2"/>
    <property type="match status" value="1"/>
</dbReference>
<dbReference type="InterPro" id="IPR005703">
    <property type="entry name" value="Ribosomal_uS3_euk/arc"/>
</dbReference>
<dbReference type="InterPro" id="IPR004087">
    <property type="entry name" value="KH_dom"/>
</dbReference>
<dbReference type="Gene3D" id="3.30.300.20">
    <property type="match status" value="1"/>
</dbReference>
<name>A0A497F0S9_9CREN</name>
<dbReference type="InterPro" id="IPR001351">
    <property type="entry name" value="Ribosomal_uS3_C"/>
</dbReference>
<evidence type="ECO:0000256" key="5">
    <source>
        <dbReference type="ARBA" id="ARBA00023274"/>
    </source>
</evidence>
<dbReference type="Gene3D" id="3.30.1140.32">
    <property type="entry name" value="Ribosomal protein S3, C-terminal domain"/>
    <property type="match status" value="1"/>
</dbReference>
<comment type="caution">
    <text evidence="8">The sequence shown here is derived from an EMBL/GenBank/DDBJ whole genome shotgun (WGS) entry which is preliminary data.</text>
</comment>
<dbReference type="CDD" id="cd02411">
    <property type="entry name" value="KH-II_30S_S3_arch"/>
    <property type="match status" value="1"/>
</dbReference>
<dbReference type="NCBIfam" id="NF003219">
    <property type="entry name" value="PRK04191.1"/>
    <property type="match status" value="1"/>
</dbReference>
<evidence type="ECO:0000313" key="9">
    <source>
        <dbReference type="Proteomes" id="UP000272051"/>
    </source>
</evidence>
<keyword evidence="5 6" id="KW-0687">Ribonucleoprotein</keyword>
<evidence type="ECO:0000256" key="3">
    <source>
        <dbReference type="ARBA" id="ARBA00022884"/>
    </source>
</evidence>
<dbReference type="InterPro" id="IPR015946">
    <property type="entry name" value="KH_dom-like_a/b"/>
</dbReference>
<dbReference type="SUPFAM" id="SSF54814">
    <property type="entry name" value="Prokaryotic type KH domain (KH-domain type II)"/>
    <property type="match status" value="1"/>
</dbReference>
<organism evidence="8 9">
    <name type="scientific">Thermoproteota archaeon</name>
    <dbReference type="NCBI Taxonomy" id="2056631"/>
    <lineage>
        <taxon>Archaea</taxon>
        <taxon>Thermoproteota</taxon>
    </lineage>
</organism>
<accession>A0A497F0S9</accession>
<dbReference type="SUPFAM" id="SSF54821">
    <property type="entry name" value="Ribosomal protein S3 C-terminal domain"/>
    <property type="match status" value="1"/>
</dbReference>
<dbReference type="PROSITE" id="PS50823">
    <property type="entry name" value="KH_TYPE_2"/>
    <property type="match status" value="1"/>
</dbReference>
<keyword evidence="3 6" id="KW-0694">RNA-binding</keyword>
<dbReference type="InterPro" id="IPR036419">
    <property type="entry name" value="Ribosomal_S3_C_sf"/>
</dbReference>
<dbReference type="AlphaFoldDB" id="A0A497F0S9"/>
<dbReference type="InterPro" id="IPR009019">
    <property type="entry name" value="KH_sf_prok-type"/>
</dbReference>
<proteinExistence type="inferred from homology"/>
<dbReference type="GO" id="GO:0022627">
    <property type="term" value="C:cytosolic small ribosomal subunit"/>
    <property type="evidence" value="ECO:0007669"/>
    <property type="project" value="UniProtKB-UniRule"/>
</dbReference>
<evidence type="ECO:0000313" key="8">
    <source>
        <dbReference type="EMBL" id="RLE52530.1"/>
    </source>
</evidence>
<reference evidence="8 9" key="1">
    <citation type="submission" date="2018-06" db="EMBL/GenBank/DDBJ databases">
        <title>Extensive metabolic versatility and redundancy in microbially diverse, dynamic hydrothermal sediments.</title>
        <authorList>
            <person name="Dombrowski N."/>
            <person name="Teske A."/>
            <person name="Baker B.J."/>
        </authorList>
    </citation>
    <scope>NUCLEOTIDE SEQUENCE [LARGE SCALE GENOMIC DNA]</scope>
    <source>
        <strain evidence="8">B34_G17</strain>
    </source>
</reference>
<dbReference type="GO" id="GO:0006412">
    <property type="term" value="P:translation"/>
    <property type="evidence" value="ECO:0007669"/>
    <property type="project" value="UniProtKB-UniRule"/>
</dbReference>
<dbReference type="FunFam" id="3.30.300.20:FF:000001">
    <property type="entry name" value="30S ribosomal protein S3"/>
    <property type="match status" value="1"/>
</dbReference>
<comment type="similarity">
    <text evidence="1 6">Belongs to the universal ribosomal protein uS3 family.</text>
</comment>
<dbReference type="SMART" id="SM00322">
    <property type="entry name" value="KH"/>
    <property type="match status" value="1"/>
</dbReference>
<dbReference type="PANTHER" id="PTHR11760">
    <property type="entry name" value="30S/40S RIBOSOMAL PROTEIN S3"/>
    <property type="match status" value="1"/>
</dbReference>
<keyword evidence="2 6" id="KW-0699">rRNA-binding</keyword>
<dbReference type="Pfam" id="PF00189">
    <property type="entry name" value="Ribosomal_S3_C"/>
    <property type="match status" value="1"/>
</dbReference>
<dbReference type="GO" id="GO:0019843">
    <property type="term" value="F:rRNA binding"/>
    <property type="evidence" value="ECO:0007669"/>
    <property type="project" value="UniProtKB-UniRule"/>
</dbReference>
<comment type="function">
    <text evidence="6">Binds the lower part of the 30S subunit head.</text>
</comment>
<dbReference type="InterPro" id="IPR004044">
    <property type="entry name" value="KH_dom_type_2"/>
</dbReference>
<sequence>MRYFISKNTKNMMIDDFLQKELRRAGYAGVEFQKTPIATRVVIYAERPGMVIGRQGQTIRELAHILESKFGLENPQIAVMGVQVPELNARIMASRIAMALERGVYFRRAAFIALRQIMEAGARGAEIVIRGKLTTERARYEKYRAGVVLKAGHPSEYAIDKAVTYVLLKPGVYGIKVKIFLPVKTVDDISVSQAPQPTQITVEEGPAEGGR</sequence>